<dbReference type="EMBL" id="CP054929">
    <property type="protein sequence ID" value="QKW52391.1"/>
    <property type="molecule type" value="Genomic_DNA"/>
</dbReference>
<dbReference type="InterPro" id="IPR001447">
    <property type="entry name" value="Arylamine_N-AcTrfase"/>
</dbReference>
<name>A0A7H8ND61_9ACTN</name>
<gene>
    <name evidence="3" type="ORF">HUT08_25880</name>
</gene>
<organism evidence="3 4">
    <name type="scientific">Streptomyces buecherae</name>
    <dbReference type="NCBI Taxonomy" id="2763006"/>
    <lineage>
        <taxon>Bacteria</taxon>
        <taxon>Bacillati</taxon>
        <taxon>Actinomycetota</taxon>
        <taxon>Actinomycetes</taxon>
        <taxon>Kitasatosporales</taxon>
        <taxon>Streptomycetaceae</taxon>
        <taxon>Streptomyces</taxon>
    </lineage>
</organism>
<dbReference type="GO" id="GO:0016407">
    <property type="term" value="F:acetyltransferase activity"/>
    <property type="evidence" value="ECO:0007669"/>
    <property type="project" value="InterPro"/>
</dbReference>
<protein>
    <submittedName>
        <fullName evidence="3">Arylamine N-acetyltransferase</fullName>
    </submittedName>
</protein>
<evidence type="ECO:0000313" key="3">
    <source>
        <dbReference type="EMBL" id="QKW52391.1"/>
    </source>
</evidence>
<dbReference type="Pfam" id="PF00797">
    <property type="entry name" value="Acetyltransf_2"/>
    <property type="match status" value="1"/>
</dbReference>
<dbReference type="PANTHER" id="PTHR11786">
    <property type="entry name" value="N-HYDROXYARYLAMINE O-ACETYLTRANSFERASE"/>
    <property type="match status" value="1"/>
</dbReference>
<keyword evidence="4" id="KW-1185">Reference proteome</keyword>
<dbReference type="InterPro" id="IPR038765">
    <property type="entry name" value="Papain-like_cys_pep_sf"/>
</dbReference>
<proteinExistence type="inferred from homology"/>
<comment type="similarity">
    <text evidence="1 2">Belongs to the arylamine N-acetyltransferase family.</text>
</comment>
<reference evidence="3 4" key="1">
    <citation type="submission" date="2020-06" db="EMBL/GenBank/DDBJ databases">
        <title>Genome mining for natural products.</title>
        <authorList>
            <person name="Zhang B."/>
            <person name="Shi J."/>
            <person name="Ge H."/>
        </authorList>
    </citation>
    <scope>NUCLEOTIDE SEQUENCE [LARGE SCALE GENOMIC DNA]</scope>
    <source>
        <strain evidence="3 4">NA00687</strain>
    </source>
</reference>
<dbReference type="RefSeq" id="WP_176164095.1">
    <property type="nucleotide sequence ID" value="NZ_CP054929.1"/>
</dbReference>
<evidence type="ECO:0000256" key="1">
    <source>
        <dbReference type="ARBA" id="ARBA00006547"/>
    </source>
</evidence>
<evidence type="ECO:0000313" key="4">
    <source>
        <dbReference type="Proteomes" id="UP000509303"/>
    </source>
</evidence>
<dbReference type="Proteomes" id="UP000509303">
    <property type="component" value="Chromosome"/>
</dbReference>
<sequence length="278" mass="30866">MPTTHGTSELDLTAYLARIQWSGERVANARTLRSLHRAHVLHIPFENTEAVGGSAPSLALPDLERKLVRSARGGYCYEHNTLLAAALRAFGFEVTYLATRVRASVRGETPTRPRTHMVLMVRVPDAETPYLADVGFGTTGLLEAVPLVADTAVERGAWRVRLVHEPHAGRQDLWVLQLAPNGGGWNDLYEFTEEPFEGPDFEVANWFVATYPRSPFRQRLFAQRPGVDSHLALFDRQLVRTHGDGTVHERALRDNAEVLRTLATDFGIELPAGTELPG</sequence>
<keyword evidence="3" id="KW-0808">Transferase</keyword>
<dbReference type="PRINTS" id="PR01543">
    <property type="entry name" value="ANATRNSFRASE"/>
</dbReference>
<accession>A0A7H8ND61</accession>
<dbReference type="AlphaFoldDB" id="A0A7H8ND61"/>
<dbReference type="PANTHER" id="PTHR11786:SF0">
    <property type="entry name" value="ARYLAMINE N-ACETYLTRANSFERASE 4-RELATED"/>
    <property type="match status" value="1"/>
</dbReference>
<evidence type="ECO:0000256" key="2">
    <source>
        <dbReference type="RuleBase" id="RU003452"/>
    </source>
</evidence>
<dbReference type="Gene3D" id="2.40.128.150">
    <property type="entry name" value="Cysteine proteinases"/>
    <property type="match status" value="1"/>
</dbReference>
<dbReference type="SUPFAM" id="SSF54001">
    <property type="entry name" value="Cysteine proteinases"/>
    <property type="match status" value="1"/>
</dbReference>
<dbReference type="Gene3D" id="3.30.2140.10">
    <property type="entry name" value="Arylamine N-acetyltransferase"/>
    <property type="match status" value="1"/>
</dbReference>